<dbReference type="GO" id="GO:0098855">
    <property type="term" value="C:HCN channel complex"/>
    <property type="evidence" value="ECO:0007669"/>
    <property type="project" value="TreeGrafter"/>
</dbReference>
<keyword evidence="2" id="KW-1133">Transmembrane helix</keyword>
<keyword evidence="2" id="KW-0472">Membrane</keyword>
<feature type="transmembrane region" description="Helical" evidence="2">
    <location>
        <begin position="126"/>
        <end position="144"/>
    </location>
</feature>
<dbReference type="SUPFAM" id="SSF51206">
    <property type="entry name" value="cAMP-binding domain-like"/>
    <property type="match status" value="1"/>
</dbReference>
<dbReference type="InterPro" id="IPR018490">
    <property type="entry name" value="cNMP-bd_dom_sf"/>
</dbReference>
<dbReference type="Pfam" id="PF00027">
    <property type="entry name" value="cNMP_binding"/>
    <property type="match status" value="1"/>
</dbReference>
<dbReference type="InterPro" id="IPR051413">
    <property type="entry name" value="K/Na_HCN_channel"/>
</dbReference>
<feature type="transmembrane region" description="Helical" evidence="2">
    <location>
        <begin position="278"/>
        <end position="299"/>
    </location>
</feature>
<name>A0AAD5LLN8_PYTIN</name>
<feature type="region of interest" description="Disordered" evidence="1">
    <location>
        <begin position="1"/>
        <end position="76"/>
    </location>
</feature>
<comment type="caution">
    <text evidence="4">The sequence shown here is derived from an EMBL/GenBank/DDBJ whole genome shotgun (WGS) entry which is preliminary data.</text>
</comment>
<dbReference type="PANTHER" id="PTHR45689:SF5">
    <property type="entry name" value="I[[H]] CHANNEL, ISOFORM E"/>
    <property type="match status" value="1"/>
</dbReference>
<evidence type="ECO:0000313" key="4">
    <source>
        <dbReference type="EMBL" id="KAJ0405246.1"/>
    </source>
</evidence>
<dbReference type="PANTHER" id="PTHR45689">
    <property type="entry name" value="I[[H]] CHANNEL, ISOFORM E"/>
    <property type="match status" value="1"/>
</dbReference>
<dbReference type="InterPro" id="IPR014710">
    <property type="entry name" value="RmlC-like_jellyroll"/>
</dbReference>
<dbReference type="Proteomes" id="UP001209570">
    <property type="component" value="Unassembled WGS sequence"/>
</dbReference>
<dbReference type="Gene3D" id="2.60.120.10">
    <property type="entry name" value="Jelly Rolls"/>
    <property type="match status" value="1"/>
</dbReference>
<dbReference type="GO" id="GO:0003254">
    <property type="term" value="P:regulation of membrane depolarization"/>
    <property type="evidence" value="ECO:0007669"/>
    <property type="project" value="TreeGrafter"/>
</dbReference>
<keyword evidence="2" id="KW-0812">Transmembrane</keyword>
<feature type="domain" description="Cyclic nucleotide-binding" evidence="3">
    <location>
        <begin position="447"/>
        <end position="616"/>
    </location>
</feature>
<evidence type="ECO:0000256" key="1">
    <source>
        <dbReference type="SAM" id="MobiDB-lite"/>
    </source>
</evidence>
<dbReference type="GO" id="GO:0005249">
    <property type="term" value="F:voltage-gated potassium channel activity"/>
    <property type="evidence" value="ECO:0007669"/>
    <property type="project" value="TreeGrafter"/>
</dbReference>
<dbReference type="SUPFAM" id="SSF81324">
    <property type="entry name" value="Voltage-gated potassium channels"/>
    <property type="match status" value="1"/>
</dbReference>
<dbReference type="InterPro" id="IPR000595">
    <property type="entry name" value="cNMP-bd_dom"/>
</dbReference>
<evidence type="ECO:0000313" key="5">
    <source>
        <dbReference type="Proteomes" id="UP001209570"/>
    </source>
</evidence>
<evidence type="ECO:0000256" key="2">
    <source>
        <dbReference type="SAM" id="Phobius"/>
    </source>
</evidence>
<accession>A0AAD5LLN8</accession>
<proteinExistence type="predicted"/>
<dbReference type="GO" id="GO:0035725">
    <property type="term" value="P:sodium ion transmembrane transport"/>
    <property type="evidence" value="ECO:0007669"/>
    <property type="project" value="TreeGrafter"/>
</dbReference>
<organism evidence="4 5">
    <name type="scientific">Pythium insidiosum</name>
    <name type="common">Pythiosis disease agent</name>
    <dbReference type="NCBI Taxonomy" id="114742"/>
    <lineage>
        <taxon>Eukaryota</taxon>
        <taxon>Sar</taxon>
        <taxon>Stramenopiles</taxon>
        <taxon>Oomycota</taxon>
        <taxon>Peronosporomycetes</taxon>
        <taxon>Pythiales</taxon>
        <taxon>Pythiaceae</taxon>
        <taxon>Pythium</taxon>
    </lineage>
</organism>
<feature type="transmembrane region" description="Helical" evidence="2">
    <location>
        <begin position="156"/>
        <end position="174"/>
    </location>
</feature>
<dbReference type="Gene3D" id="1.10.287.630">
    <property type="entry name" value="Helix hairpin bin"/>
    <property type="match status" value="1"/>
</dbReference>
<dbReference type="Gene3D" id="1.10.287.70">
    <property type="match status" value="1"/>
</dbReference>
<feature type="transmembrane region" description="Helical" evidence="2">
    <location>
        <begin position="311"/>
        <end position="330"/>
    </location>
</feature>
<dbReference type="EMBL" id="JAKCXM010000048">
    <property type="protein sequence ID" value="KAJ0405246.1"/>
    <property type="molecule type" value="Genomic_DNA"/>
</dbReference>
<dbReference type="AlphaFoldDB" id="A0AAD5LLN8"/>
<reference evidence="4" key="1">
    <citation type="submission" date="2021-12" db="EMBL/GenBank/DDBJ databases">
        <title>Prjna785345.</title>
        <authorList>
            <person name="Rujirawat T."/>
            <person name="Krajaejun T."/>
        </authorList>
    </citation>
    <scope>NUCLEOTIDE SEQUENCE</scope>
    <source>
        <strain evidence="4">Pi057C3</strain>
    </source>
</reference>
<feature type="transmembrane region" description="Helical" evidence="2">
    <location>
        <begin position="342"/>
        <end position="369"/>
    </location>
</feature>
<gene>
    <name evidence="4" type="ORF">P43SY_006931</name>
</gene>
<evidence type="ECO:0000259" key="3">
    <source>
        <dbReference type="PROSITE" id="PS50042"/>
    </source>
</evidence>
<protein>
    <recommendedName>
        <fullName evidence="3">Cyclic nucleotide-binding domain-containing protein</fullName>
    </recommendedName>
</protein>
<dbReference type="CDD" id="cd00038">
    <property type="entry name" value="CAP_ED"/>
    <property type="match status" value="1"/>
</dbReference>
<keyword evidence="5" id="KW-1185">Reference proteome</keyword>
<dbReference type="PROSITE" id="PS50042">
    <property type="entry name" value="CNMP_BINDING_3"/>
    <property type="match status" value="1"/>
</dbReference>
<feature type="compositionally biased region" description="Basic and acidic residues" evidence="1">
    <location>
        <begin position="55"/>
        <end position="67"/>
    </location>
</feature>
<sequence>MLGRTSSVISHDPDQVPQSLGPEAQAPENADACRAAGGHPAKLTRTKSLPASQRHVLDQDDTDHDKGAGANARETATKSRLVPSIIAALRPVGSKDLSENVASQAKKLAQQEQAEHYEAIMKRFQLLVVIAIQIIYLPLIPAYFENDSKVATPLQLLFEWVFFIDCLLTFNTVVRDQNGDLLTSRHDIAEQYLRGWFFLDALGSVPFDTIMYISTRKTVVQTSKETFLLADMLARIPRLYHYYVALRTMWATSRLFRGGGGYWAWILFYSRYSHLLRITGLVFLVILAAHYMSCLWYTLDKAADRVESPSRGFIETYVANYFYAILLIHGQGVSTNTYSQTVLSVCVVLVGSFILAIVFGNVAMLVSNFNANTTNFQRRMEGIFATMDKMQLPVELQERIQQYFAHLWQQYESLNDDLVGFSKELTPTLALEVGLFQYMHLIVKIPHWTHCSPDFVTQIVLKLVVRVYLPDDYILRQGEMSQNLFMINRGVCERHRDNSKSVIGDEKQAAESNGRIDSQSFSRRKRFSIGMRTASLAKVIDASMGRVSYPKARPVEYIHPGQSFGEMALLMNHEQRISIRAAAYVEMCVLSRAEFQAILLRFQDDRPVVLTSLLQHAIERDELPFSLETVYGISLHSSTSAVESNSRACEPQFSRNDYDEYYQKATAVDQCPPAPQLFFRFPEPPA</sequence>